<dbReference type="PANTHER" id="PTHR36842">
    <property type="entry name" value="PROTEIN TOLB HOMOLOG"/>
    <property type="match status" value="1"/>
</dbReference>
<evidence type="ECO:0000259" key="3">
    <source>
        <dbReference type="Pfam" id="PF07619"/>
    </source>
</evidence>
<evidence type="ECO:0000313" key="6">
    <source>
        <dbReference type="EMBL" id="CAK9115493.1"/>
    </source>
</evidence>
<evidence type="ECO:0000256" key="2">
    <source>
        <dbReference type="SAM" id="MobiDB-lite"/>
    </source>
</evidence>
<dbReference type="EMBL" id="CAXAMM010044646">
    <property type="protein sequence ID" value="CAK9115493.1"/>
    <property type="molecule type" value="Genomic_DNA"/>
</dbReference>
<evidence type="ECO:0000313" key="7">
    <source>
        <dbReference type="Proteomes" id="UP001642464"/>
    </source>
</evidence>
<keyword evidence="7" id="KW-1185">Reference proteome</keyword>
<feature type="region of interest" description="Disordered" evidence="2">
    <location>
        <begin position="432"/>
        <end position="472"/>
    </location>
</feature>
<dbReference type="SUPFAM" id="SSF82171">
    <property type="entry name" value="DPP6 N-terminal domain-like"/>
    <property type="match status" value="1"/>
</dbReference>
<dbReference type="Pfam" id="PF07622">
    <property type="entry name" value="DUF1583"/>
    <property type="match status" value="1"/>
</dbReference>
<accession>A0ABP0ST14</accession>
<dbReference type="Pfam" id="PF07619">
    <property type="entry name" value="DUF1581"/>
    <property type="match status" value="2"/>
</dbReference>
<comment type="caution">
    <text evidence="6">The sequence shown here is derived from an EMBL/GenBank/DDBJ whole genome shotgun (WGS) entry which is preliminary data.</text>
</comment>
<dbReference type="InterPro" id="IPR011042">
    <property type="entry name" value="6-blade_b-propeller_TolB-like"/>
</dbReference>
<feature type="region of interest" description="Disordered" evidence="2">
    <location>
        <begin position="135"/>
        <end position="155"/>
    </location>
</feature>
<sequence length="1512" mass="168486">MGTDGGLLYGGLQFEAVGAGHQLTVWDADGAHFITRPCPFVRHESQPVFNRVSIRSKGDSAQFLSNLHPVWTDSLGHTSPWLGLRSHGENRPVFRNLKLTGDPIIPREVQLTAGDQLRGWQSAYFGESQPTFHSGGVLSEERGTISAPNSEQGTPDVAIATESPSNITFGWKISDGIVSAGKSDQPTDGVRHSLLRYQRPLLEGESIRYEFFYEPDAKEVHPAVGQLAFLLEPNGIRVRWLTSNNVDWTGLAADNALLEPLNRRGPRTLPLKENDWNAALVSLAEGRIQITLNDELVYERTVDFDGDLLFGLYRDANRTSVEVRNVMMTGDWPEEVPEECLANPAVVDDPEVASSDRRVSLNLIGDRTIAENVEAVRRHAMTLPPEQRFHFLKGWVLPSSTHTTMRLSGTFSPVDPPPPKFLPLIAPGSAKPGFHAVSPSRGEQSETPASADSTSITADAGLYPSDASDSRPRRSVLVSPAFDLLDTAKQLGRLAELREQIAALPDSTDPIESRARAALLSMIGLQQNDQATANQAADQLYELLPDRTPTSLNAMWPETLATWRAFAHLGYNESLAEVLKAIYQQRSMRLQPQGVEFWHTHMHDLMCRLEHRLLAEKDEPYDSQTGLDHWIPVVRLRALSRGKGSAAVRWHRTADDEVHHVSGHQDEYLFYRSPLRGNYEVTCEIGGFSTTQVLLGGRFHGPGGSHNVFETGSFRKGIISRDKIPEAFSKMDKWVTYRVAVRNNRYAVSIHGRPVHEQPLPEHADPWLGIHSWFRNPARVRDVRISGEPIIPDEVLLSATPDLDGWLPYFDEWVGDETAPWFYTPDPESGGIITGRLRTAIAGTACESLLSYQRPLVENGSISFEFYYEPGKALTHPALDRIAFLLRPEGVRLHWITDGPYERAFISPDNEFLLDTAIPAGPLLLHEGKWNHARLNLEGRQLLLEINGQPALTYELDPNNRRTFGLFHFAGESAVRVRNVIMRGDWPKTIPEPASQELASPIVPTLDAERDELAKVFEHSFAIDGLDDRYFTFHDPNGGAIVQHTLLGVRVSRRAFNSWTGTDIRSPFILRGDFDVETEFEGFAHEGEKSAAAILQIRFDDERQPHSRIARNRLLNGQRQALQASKSLLNPDGSRDFDTSTISYEGTSGRMRIARRGSTVYCLFAEGDSQTYRLFGTHEVTARDTLPDGIWLHAVANGQASVHVTWKNLRIAAEELLIAPTQPPQTEIFVMNADGSNLRAVTKEVTADYGKGSPDWSPDGKQIAFDIYTGRSATSKCYLINVDGTGLVDLGLGLMPNFSPDGQRLAFTWSGQGMSLMDLDGTNREVLTGEGWGAQWSPDGRWVAYQSSDRIDNQYRANITIIDVETREKRVILQGDQAGRYRQILWNMEWSPDSQRICFKGRLADRSGNDYETVITSIAGSTSGFHIVTDETTDTDFGWHPDGRRILIAKISPKHGGMKLFVYDLDAGTMEMLPHQPLDTPNMSGVWSPDGSRIAFVSRPKIEPVPWEPPGE</sequence>
<dbReference type="InterPro" id="IPR046518">
    <property type="entry name" value="DUF1583_N"/>
</dbReference>
<dbReference type="InterPro" id="IPR022660">
    <property type="entry name" value="DUF1581"/>
</dbReference>
<protein>
    <submittedName>
        <fullName evidence="6">Tol-Pal system protein TolB</fullName>
    </submittedName>
</protein>
<evidence type="ECO:0000259" key="4">
    <source>
        <dbReference type="Pfam" id="PF07622"/>
    </source>
</evidence>
<dbReference type="InterPro" id="IPR011659">
    <property type="entry name" value="WD40"/>
</dbReference>
<comment type="similarity">
    <text evidence="1">Belongs to the TolB family.</text>
</comment>
<evidence type="ECO:0000259" key="5">
    <source>
        <dbReference type="Pfam" id="PF20407"/>
    </source>
</evidence>
<feature type="domain" description="DUF1581" evidence="3">
    <location>
        <begin position="51"/>
        <end position="133"/>
    </location>
</feature>
<feature type="domain" description="DUF1583" evidence="5">
    <location>
        <begin position="842"/>
        <end position="988"/>
    </location>
</feature>
<dbReference type="InterPro" id="IPR011475">
    <property type="entry name" value="DUF1583"/>
</dbReference>
<gene>
    <name evidence="6" type="ORF">SCF082_LOCUS53450</name>
</gene>
<feature type="domain" description="DUF1583" evidence="4">
    <location>
        <begin position="996"/>
        <end position="1226"/>
    </location>
</feature>
<feature type="domain" description="DUF1583" evidence="5">
    <location>
        <begin position="192"/>
        <end position="335"/>
    </location>
</feature>
<proteinExistence type="inferred from homology"/>
<dbReference type="Gene3D" id="2.120.10.30">
    <property type="entry name" value="TolB, C-terminal domain"/>
    <property type="match status" value="1"/>
</dbReference>
<reference evidence="6 7" key="1">
    <citation type="submission" date="2024-02" db="EMBL/GenBank/DDBJ databases">
        <authorList>
            <person name="Chen Y."/>
            <person name="Shah S."/>
            <person name="Dougan E. K."/>
            <person name="Thang M."/>
            <person name="Chan C."/>
        </authorList>
    </citation>
    <scope>NUCLEOTIDE SEQUENCE [LARGE SCALE GENOMIC DNA]</scope>
</reference>
<evidence type="ECO:0000256" key="1">
    <source>
        <dbReference type="ARBA" id="ARBA00009820"/>
    </source>
</evidence>
<feature type="domain" description="DUF1581" evidence="3">
    <location>
        <begin position="738"/>
        <end position="812"/>
    </location>
</feature>
<name>A0ABP0ST14_9DINO</name>
<dbReference type="Proteomes" id="UP001642464">
    <property type="component" value="Unassembled WGS sequence"/>
</dbReference>
<feature type="compositionally biased region" description="Low complexity" evidence="2">
    <location>
        <begin position="449"/>
        <end position="467"/>
    </location>
</feature>
<dbReference type="Pfam" id="PF20407">
    <property type="entry name" value="DUF1583_N"/>
    <property type="match status" value="2"/>
</dbReference>
<dbReference type="PANTHER" id="PTHR36842:SF1">
    <property type="entry name" value="PROTEIN TOLB"/>
    <property type="match status" value="1"/>
</dbReference>
<dbReference type="Pfam" id="PF07676">
    <property type="entry name" value="PD40"/>
    <property type="match status" value="3"/>
</dbReference>
<organism evidence="6 7">
    <name type="scientific">Durusdinium trenchii</name>
    <dbReference type="NCBI Taxonomy" id="1381693"/>
    <lineage>
        <taxon>Eukaryota</taxon>
        <taxon>Sar</taxon>
        <taxon>Alveolata</taxon>
        <taxon>Dinophyceae</taxon>
        <taxon>Suessiales</taxon>
        <taxon>Symbiodiniaceae</taxon>
        <taxon>Durusdinium</taxon>
    </lineage>
</organism>